<dbReference type="EMBL" id="BPLR01013344">
    <property type="protein sequence ID" value="GIY60577.1"/>
    <property type="molecule type" value="Genomic_DNA"/>
</dbReference>
<evidence type="ECO:0000313" key="2">
    <source>
        <dbReference type="Proteomes" id="UP001054945"/>
    </source>
</evidence>
<organism evidence="1 2">
    <name type="scientific">Caerostris extrusa</name>
    <name type="common">Bark spider</name>
    <name type="synonym">Caerostris bankana</name>
    <dbReference type="NCBI Taxonomy" id="172846"/>
    <lineage>
        <taxon>Eukaryota</taxon>
        <taxon>Metazoa</taxon>
        <taxon>Ecdysozoa</taxon>
        <taxon>Arthropoda</taxon>
        <taxon>Chelicerata</taxon>
        <taxon>Arachnida</taxon>
        <taxon>Araneae</taxon>
        <taxon>Araneomorphae</taxon>
        <taxon>Entelegynae</taxon>
        <taxon>Araneoidea</taxon>
        <taxon>Araneidae</taxon>
        <taxon>Caerostris</taxon>
    </lineage>
</organism>
<keyword evidence="2" id="KW-1185">Reference proteome</keyword>
<reference evidence="1 2" key="1">
    <citation type="submission" date="2021-06" db="EMBL/GenBank/DDBJ databases">
        <title>Caerostris extrusa draft genome.</title>
        <authorList>
            <person name="Kono N."/>
            <person name="Arakawa K."/>
        </authorList>
    </citation>
    <scope>NUCLEOTIDE SEQUENCE [LARGE SCALE GENOMIC DNA]</scope>
</reference>
<gene>
    <name evidence="1" type="ORF">CEXT_141631</name>
</gene>
<sequence length="111" mass="12644">MKLFLLLKQIGVQPDINRRIEAGIQPCHAPFTATWHMTGATAVAAVKHFPRPTLSDITPRDRRFPKVEAVIKNPISITKCSSFCIYYAGEATLRREDVYRQKEKYLAVLMP</sequence>
<proteinExistence type="predicted"/>
<comment type="caution">
    <text evidence="1">The sequence shown here is derived from an EMBL/GenBank/DDBJ whole genome shotgun (WGS) entry which is preliminary data.</text>
</comment>
<protein>
    <submittedName>
        <fullName evidence="1">Uncharacterized protein</fullName>
    </submittedName>
</protein>
<evidence type="ECO:0000313" key="1">
    <source>
        <dbReference type="EMBL" id="GIY60577.1"/>
    </source>
</evidence>
<accession>A0AAV4URE8</accession>
<dbReference type="AlphaFoldDB" id="A0AAV4URE8"/>
<dbReference type="Proteomes" id="UP001054945">
    <property type="component" value="Unassembled WGS sequence"/>
</dbReference>
<name>A0AAV4URE8_CAEEX</name>